<feature type="transmembrane region" description="Helical" evidence="8">
    <location>
        <begin position="98"/>
        <end position="115"/>
    </location>
</feature>
<feature type="transmembrane region" description="Helical" evidence="8">
    <location>
        <begin position="371"/>
        <end position="394"/>
    </location>
</feature>
<name>A0AA39D3B7_9EURO</name>
<comment type="caution">
    <text evidence="10">The sequence shown here is derived from an EMBL/GenBank/DDBJ whole genome shotgun (WGS) entry which is preliminary data.</text>
</comment>
<proteinExistence type="inferred from homology"/>
<feature type="transmembrane region" description="Helical" evidence="8">
    <location>
        <begin position="442"/>
        <end position="460"/>
    </location>
</feature>
<feature type="transmembrane region" description="Helical" evidence="8">
    <location>
        <begin position="406"/>
        <end position="430"/>
    </location>
</feature>
<keyword evidence="4 8" id="KW-0812">Transmembrane</keyword>
<dbReference type="PANTHER" id="PTHR48022">
    <property type="entry name" value="PLASTIDIC GLUCOSE TRANSPORTER 4"/>
    <property type="match status" value="1"/>
</dbReference>
<evidence type="ECO:0000256" key="1">
    <source>
        <dbReference type="ARBA" id="ARBA00004141"/>
    </source>
</evidence>
<feature type="transmembrane region" description="Helical" evidence="8">
    <location>
        <begin position="121"/>
        <end position="142"/>
    </location>
</feature>
<dbReference type="FunFam" id="1.20.1250.20:FF:000078">
    <property type="entry name" value="MFS maltose transporter, putative"/>
    <property type="match status" value="1"/>
</dbReference>
<dbReference type="NCBIfam" id="TIGR00879">
    <property type="entry name" value="SP"/>
    <property type="match status" value="1"/>
</dbReference>
<evidence type="ECO:0000256" key="6">
    <source>
        <dbReference type="ARBA" id="ARBA00023136"/>
    </source>
</evidence>
<dbReference type="InterPro" id="IPR005829">
    <property type="entry name" value="Sugar_transporter_CS"/>
</dbReference>
<evidence type="ECO:0000256" key="5">
    <source>
        <dbReference type="ARBA" id="ARBA00022989"/>
    </source>
</evidence>
<feature type="transmembrane region" description="Helical" evidence="8">
    <location>
        <begin position="309"/>
        <end position="328"/>
    </location>
</feature>
<sequence>MLDTKESSLWTNRKCLFICCVVAISNMQYGFDTAAVGGLQAMPGFLKVFGYPSEQSPNGYAIDSTFQQLISSLLTLGSFISALLAGVFGAYFGRKTGIWAACALNAVAVAIQIATTSKGAIYFGRLLLGLANGFLVTFSNVYTSEAAPAHQRGIIVGLFAWWVNIGSILGATVNNSTKVRLDKSSYQIPLGCLYIVPTILAVGLFFIPESPRFLLHQGKEAEAKKSLVYLRGSALTQEELEFEWAEMLRGFEEEKKNAKSVAWMDMFRGADLRRTLLCYGMIGCQSASGIWFLIAYQTYFLLQGGVTKAFEYTIMTSCIGFIGVNVGMYTMRHLVGRRSILMIGAAACCLCQLAPAIAASTTNDLKLRANILTAFIALFKFFYNGGVGVASYPVATEVVSTRLRAWTVGSSTAIGYLLAWLVSFCSPYFINPAELGLGAKYGYVWAASNFVCVVWVFFFMPEMKGRSLEELDEMFINRVSVRNFPRYECALRQDAANDVYVLHDDGLKMRHIDATHSEEVEGQKT</sequence>
<keyword evidence="11" id="KW-1185">Reference proteome</keyword>
<evidence type="ECO:0000256" key="8">
    <source>
        <dbReference type="SAM" id="Phobius"/>
    </source>
</evidence>
<dbReference type="SUPFAM" id="SSF103473">
    <property type="entry name" value="MFS general substrate transporter"/>
    <property type="match status" value="1"/>
</dbReference>
<dbReference type="PROSITE" id="PS50850">
    <property type="entry name" value="MFS"/>
    <property type="match status" value="1"/>
</dbReference>
<dbReference type="GO" id="GO:0005351">
    <property type="term" value="F:carbohydrate:proton symporter activity"/>
    <property type="evidence" value="ECO:0007669"/>
    <property type="project" value="TreeGrafter"/>
</dbReference>
<feature type="transmembrane region" description="Helical" evidence="8">
    <location>
        <begin position="186"/>
        <end position="207"/>
    </location>
</feature>
<dbReference type="InterPro" id="IPR005828">
    <property type="entry name" value="MFS_sugar_transport-like"/>
</dbReference>
<feature type="transmembrane region" description="Helical" evidence="8">
    <location>
        <begin position="276"/>
        <end position="297"/>
    </location>
</feature>
<dbReference type="GO" id="GO:0016020">
    <property type="term" value="C:membrane"/>
    <property type="evidence" value="ECO:0007669"/>
    <property type="project" value="UniProtKB-SubCell"/>
</dbReference>
<accession>A0AA39D3B7</accession>
<evidence type="ECO:0000259" key="9">
    <source>
        <dbReference type="PROSITE" id="PS50850"/>
    </source>
</evidence>
<feature type="domain" description="Major facilitator superfamily (MFS) profile" evidence="9">
    <location>
        <begin position="18"/>
        <end position="464"/>
    </location>
</feature>
<dbReference type="PANTHER" id="PTHR48022:SF10">
    <property type="entry name" value="MAJOR FACILITATOR SUPERFAMILY (MFS) PROFILE DOMAIN-CONTAINING PROTEIN"/>
    <property type="match status" value="1"/>
</dbReference>
<comment type="subcellular location">
    <subcellularLocation>
        <location evidence="1">Membrane</location>
        <topology evidence="1">Multi-pass membrane protein</topology>
    </subcellularLocation>
</comment>
<dbReference type="InterPro" id="IPR020846">
    <property type="entry name" value="MFS_dom"/>
</dbReference>
<evidence type="ECO:0000256" key="4">
    <source>
        <dbReference type="ARBA" id="ARBA00022692"/>
    </source>
</evidence>
<evidence type="ECO:0000313" key="10">
    <source>
        <dbReference type="EMBL" id="KAJ9643298.1"/>
    </source>
</evidence>
<keyword evidence="5 8" id="KW-1133">Transmembrane helix</keyword>
<reference evidence="10" key="1">
    <citation type="submission" date="2022-10" db="EMBL/GenBank/DDBJ databases">
        <title>Culturing micro-colonial fungi from biological soil crusts in the Mojave desert and describing Neophaeococcomyces mojavensis, and introducing the new genera and species Taxawa tesnikishii.</title>
        <authorList>
            <person name="Kurbessoian T."/>
            <person name="Stajich J.E."/>
        </authorList>
    </citation>
    <scope>NUCLEOTIDE SEQUENCE</scope>
    <source>
        <strain evidence="10">TK_35</strain>
    </source>
</reference>
<feature type="transmembrane region" description="Helical" evidence="8">
    <location>
        <begin position="65"/>
        <end position="91"/>
    </location>
</feature>
<gene>
    <name evidence="10" type="ORF">H2204_002194</name>
</gene>
<feature type="transmembrane region" description="Helical" evidence="8">
    <location>
        <begin position="340"/>
        <end position="359"/>
    </location>
</feature>
<dbReference type="Pfam" id="PF00083">
    <property type="entry name" value="Sugar_tr"/>
    <property type="match status" value="1"/>
</dbReference>
<dbReference type="PROSITE" id="PS00217">
    <property type="entry name" value="SUGAR_TRANSPORT_2"/>
    <property type="match status" value="1"/>
</dbReference>
<keyword evidence="3 7" id="KW-0813">Transport</keyword>
<evidence type="ECO:0000313" key="11">
    <source>
        <dbReference type="Proteomes" id="UP001172681"/>
    </source>
</evidence>
<dbReference type="InterPro" id="IPR036259">
    <property type="entry name" value="MFS_trans_sf"/>
</dbReference>
<evidence type="ECO:0000256" key="3">
    <source>
        <dbReference type="ARBA" id="ARBA00022448"/>
    </source>
</evidence>
<evidence type="ECO:0000256" key="7">
    <source>
        <dbReference type="RuleBase" id="RU003346"/>
    </source>
</evidence>
<dbReference type="Gene3D" id="1.20.1250.20">
    <property type="entry name" value="MFS general substrate transporter like domains"/>
    <property type="match status" value="1"/>
</dbReference>
<comment type="similarity">
    <text evidence="2 7">Belongs to the major facilitator superfamily. Sugar transporter (TC 2.A.1.1) family.</text>
</comment>
<dbReference type="EMBL" id="JAPDRN010000008">
    <property type="protein sequence ID" value="KAJ9643298.1"/>
    <property type="molecule type" value="Genomic_DNA"/>
</dbReference>
<organism evidence="10 11">
    <name type="scientific">Knufia peltigerae</name>
    <dbReference type="NCBI Taxonomy" id="1002370"/>
    <lineage>
        <taxon>Eukaryota</taxon>
        <taxon>Fungi</taxon>
        <taxon>Dikarya</taxon>
        <taxon>Ascomycota</taxon>
        <taxon>Pezizomycotina</taxon>
        <taxon>Eurotiomycetes</taxon>
        <taxon>Chaetothyriomycetidae</taxon>
        <taxon>Chaetothyriales</taxon>
        <taxon>Trichomeriaceae</taxon>
        <taxon>Knufia</taxon>
    </lineage>
</organism>
<dbReference type="InterPro" id="IPR050360">
    <property type="entry name" value="MFS_Sugar_Transporters"/>
</dbReference>
<dbReference type="Proteomes" id="UP001172681">
    <property type="component" value="Unassembled WGS sequence"/>
</dbReference>
<dbReference type="AlphaFoldDB" id="A0AA39D3B7"/>
<feature type="transmembrane region" description="Helical" evidence="8">
    <location>
        <begin position="154"/>
        <end position="174"/>
    </location>
</feature>
<keyword evidence="6 8" id="KW-0472">Membrane</keyword>
<protein>
    <recommendedName>
        <fullName evidence="9">Major facilitator superfamily (MFS) profile domain-containing protein</fullName>
    </recommendedName>
</protein>
<evidence type="ECO:0000256" key="2">
    <source>
        <dbReference type="ARBA" id="ARBA00010992"/>
    </source>
</evidence>
<dbReference type="InterPro" id="IPR003663">
    <property type="entry name" value="Sugar/inositol_transpt"/>
</dbReference>